<feature type="compositionally biased region" description="Basic and acidic residues" evidence="4">
    <location>
        <begin position="157"/>
        <end position="167"/>
    </location>
</feature>
<protein>
    <submittedName>
        <fullName evidence="5">Uncharacterized protein</fullName>
    </submittedName>
</protein>
<proteinExistence type="inferred from homology"/>
<evidence type="ECO:0000313" key="6">
    <source>
        <dbReference type="Proteomes" id="UP000275267"/>
    </source>
</evidence>
<dbReference type="GO" id="GO:0016705">
    <property type="term" value="F:oxidoreductase activity, acting on paired donors, with incorporation or reduction of molecular oxygen"/>
    <property type="evidence" value="ECO:0007669"/>
    <property type="project" value="InterPro"/>
</dbReference>
<dbReference type="PANTHER" id="PTHR47955:SF21">
    <property type="entry name" value="OS06G0642300 PROTEIN"/>
    <property type="match status" value="1"/>
</dbReference>
<dbReference type="Gene3D" id="1.10.630.10">
    <property type="entry name" value="Cytochrome P450"/>
    <property type="match status" value="1"/>
</dbReference>
<dbReference type="InterPro" id="IPR001128">
    <property type="entry name" value="Cyt_P450"/>
</dbReference>
<evidence type="ECO:0000313" key="5">
    <source>
        <dbReference type="EMBL" id="RLN40025.1"/>
    </source>
</evidence>
<evidence type="ECO:0000256" key="1">
    <source>
        <dbReference type="ARBA" id="ARBA00010617"/>
    </source>
</evidence>
<dbReference type="STRING" id="4540.A0A3L6TKJ8"/>
<evidence type="ECO:0000256" key="2">
    <source>
        <dbReference type="ARBA" id="ARBA00022723"/>
    </source>
</evidence>
<sequence>MTGDRSSAPARARRAATRPACRRHALASMTPARQPRLHPQQVPSNSPAIHPCPSHERLLLHLHAAARRSAAAAQRACALEAATATVMGVAPAWTAFKGDRSPLPSSCSRAAARRHGALRDLARRHGELVLLRLGGLPVIVASSVVAARESAAGAGPRARDAPRRPDDPAGLAIQEGAEGVIFSPYGDAWRQMRKLCTVELLSTQRIQSFRPLREEAGRLLGPPGQAVNLSLLASARAISTSRS</sequence>
<dbReference type="InterPro" id="IPR036396">
    <property type="entry name" value="Cyt_P450_sf"/>
</dbReference>
<dbReference type="EMBL" id="PQIB02000001">
    <property type="protein sequence ID" value="RLN40025.1"/>
    <property type="molecule type" value="Genomic_DNA"/>
</dbReference>
<keyword evidence="3" id="KW-0408">Iron</keyword>
<gene>
    <name evidence="5" type="ORF">C2845_PM01G34140</name>
</gene>
<feature type="region of interest" description="Disordered" evidence="4">
    <location>
        <begin position="1"/>
        <end position="22"/>
    </location>
</feature>
<feature type="compositionally biased region" description="Basic residues" evidence="4">
    <location>
        <begin position="11"/>
        <end position="22"/>
    </location>
</feature>
<dbReference type="GO" id="GO:0020037">
    <property type="term" value="F:heme binding"/>
    <property type="evidence" value="ECO:0007669"/>
    <property type="project" value="InterPro"/>
</dbReference>
<keyword evidence="6" id="KW-1185">Reference proteome</keyword>
<comment type="similarity">
    <text evidence="1">Belongs to the cytochrome P450 family.</text>
</comment>
<organism evidence="5 6">
    <name type="scientific">Panicum miliaceum</name>
    <name type="common">Proso millet</name>
    <name type="synonym">Broomcorn millet</name>
    <dbReference type="NCBI Taxonomy" id="4540"/>
    <lineage>
        <taxon>Eukaryota</taxon>
        <taxon>Viridiplantae</taxon>
        <taxon>Streptophyta</taxon>
        <taxon>Embryophyta</taxon>
        <taxon>Tracheophyta</taxon>
        <taxon>Spermatophyta</taxon>
        <taxon>Magnoliopsida</taxon>
        <taxon>Liliopsida</taxon>
        <taxon>Poales</taxon>
        <taxon>Poaceae</taxon>
        <taxon>PACMAD clade</taxon>
        <taxon>Panicoideae</taxon>
        <taxon>Panicodae</taxon>
        <taxon>Paniceae</taxon>
        <taxon>Panicinae</taxon>
        <taxon>Panicum</taxon>
        <taxon>Panicum sect. Panicum</taxon>
    </lineage>
</organism>
<dbReference type="AlphaFoldDB" id="A0A3L6TKJ8"/>
<evidence type="ECO:0000256" key="3">
    <source>
        <dbReference type="ARBA" id="ARBA00023004"/>
    </source>
</evidence>
<dbReference type="PANTHER" id="PTHR47955">
    <property type="entry name" value="CYTOCHROME P450 FAMILY 71 PROTEIN"/>
    <property type="match status" value="1"/>
</dbReference>
<accession>A0A3L6TKJ8</accession>
<feature type="region of interest" description="Disordered" evidence="4">
    <location>
        <begin position="151"/>
        <end position="170"/>
    </location>
</feature>
<keyword evidence="2" id="KW-0479">Metal-binding</keyword>
<dbReference type="GO" id="GO:0004497">
    <property type="term" value="F:monooxygenase activity"/>
    <property type="evidence" value="ECO:0007669"/>
    <property type="project" value="InterPro"/>
</dbReference>
<dbReference type="SUPFAM" id="SSF48264">
    <property type="entry name" value="Cytochrome P450"/>
    <property type="match status" value="1"/>
</dbReference>
<name>A0A3L6TKJ8_PANMI</name>
<evidence type="ECO:0000256" key="4">
    <source>
        <dbReference type="SAM" id="MobiDB-lite"/>
    </source>
</evidence>
<dbReference type="GO" id="GO:0005506">
    <property type="term" value="F:iron ion binding"/>
    <property type="evidence" value="ECO:0007669"/>
    <property type="project" value="InterPro"/>
</dbReference>
<reference evidence="6" key="1">
    <citation type="journal article" date="2019" name="Nat. Commun.">
        <title>The genome of broomcorn millet.</title>
        <authorList>
            <person name="Zou C."/>
            <person name="Miki D."/>
            <person name="Li D."/>
            <person name="Tang Q."/>
            <person name="Xiao L."/>
            <person name="Rajput S."/>
            <person name="Deng P."/>
            <person name="Jia W."/>
            <person name="Huang R."/>
            <person name="Zhang M."/>
            <person name="Sun Y."/>
            <person name="Hu J."/>
            <person name="Fu X."/>
            <person name="Schnable P.S."/>
            <person name="Li F."/>
            <person name="Zhang H."/>
            <person name="Feng B."/>
            <person name="Zhu X."/>
            <person name="Liu R."/>
            <person name="Schnable J.C."/>
            <person name="Zhu J.-K."/>
            <person name="Zhang H."/>
        </authorList>
    </citation>
    <scope>NUCLEOTIDE SEQUENCE [LARGE SCALE GENOMIC DNA]</scope>
</reference>
<dbReference type="Proteomes" id="UP000275267">
    <property type="component" value="Unassembled WGS sequence"/>
</dbReference>
<comment type="caution">
    <text evidence="5">The sequence shown here is derived from an EMBL/GenBank/DDBJ whole genome shotgun (WGS) entry which is preliminary data.</text>
</comment>
<dbReference type="Pfam" id="PF00067">
    <property type="entry name" value="p450"/>
    <property type="match status" value="1"/>
</dbReference>
<feature type="region of interest" description="Disordered" evidence="4">
    <location>
        <begin position="27"/>
        <end position="46"/>
    </location>
</feature>
<feature type="compositionally biased region" description="Low complexity" evidence="4">
    <location>
        <begin position="1"/>
        <end position="10"/>
    </location>
</feature>